<keyword evidence="2" id="KW-0964">Secreted</keyword>
<keyword evidence="3" id="KW-0732">Signal</keyword>
<keyword evidence="5" id="KW-0186">Copper</keyword>
<feature type="region of interest" description="Disordered" evidence="8">
    <location>
        <begin position="579"/>
        <end position="609"/>
    </location>
</feature>
<accession>A0A3B4V9F6</accession>
<dbReference type="SUPFAM" id="SSF57567">
    <property type="entry name" value="Serine protease inhibitors"/>
    <property type="match status" value="1"/>
</dbReference>
<dbReference type="SMART" id="SM00214">
    <property type="entry name" value="VWC"/>
    <property type="match status" value="3"/>
</dbReference>
<reference evidence="11" key="1">
    <citation type="submission" date="2025-08" db="UniProtKB">
        <authorList>
            <consortium name="Ensembl"/>
        </authorList>
    </citation>
    <scope>IDENTIFICATION</scope>
</reference>
<feature type="compositionally biased region" description="Low complexity" evidence="8">
    <location>
        <begin position="169"/>
        <end position="198"/>
    </location>
</feature>
<feature type="compositionally biased region" description="Low complexity" evidence="8">
    <location>
        <begin position="266"/>
        <end position="297"/>
    </location>
</feature>
<evidence type="ECO:0000256" key="5">
    <source>
        <dbReference type="ARBA" id="ARBA00023008"/>
    </source>
</evidence>
<dbReference type="OMA" id="CEPMENC"/>
<comment type="subcellular location">
    <subcellularLocation>
        <location evidence="1">Secreted</location>
    </subcellularLocation>
</comment>
<keyword evidence="4" id="KW-0677">Repeat</keyword>
<keyword evidence="12" id="KW-1185">Reference proteome</keyword>
<evidence type="ECO:0000256" key="8">
    <source>
        <dbReference type="SAM" id="MobiDB-lite"/>
    </source>
</evidence>
<feature type="compositionally biased region" description="Low complexity" evidence="8">
    <location>
        <begin position="596"/>
        <end position="609"/>
    </location>
</feature>
<evidence type="ECO:0000256" key="2">
    <source>
        <dbReference type="ARBA" id="ARBA00022525"/>
    </source>
</evidence>
<dbReference type="Gene3D" id="2.10.25.10">
    <property type="entry name" value="Laminin"/>
    <property type="match status" value="1"/>
</dbReference>
<feature type="region of interest" description="Disordered" evidence="8">
    <location>
        <begin position="223"/>
        <end position="297"/>
    </location>
</feature>
<feature type="region of interest" description="Disordered" evidence="8">
    <location>
        <begin position="405"/>
        <end position="567"/>
    </location>
</feature>
<dbReference type="SMART" id="SM00216">
    <property type="entry name" value="VWD"/>
    <property type="match status" value="1"/>
</dbReference>
<evidence type="ECO:0000313" key="11">
    <source>
        <dbReference type="Ensembl" id="ENSSDUP00000027269.1"/>
    </source>
</evidence>
<sequence length="1341" mass="147092">MIYPFTFFGITEKTTSTTKEMTIKTTNLISPTPSFTSEVVTTTTTTTTEKPTSTTTTITEKPTTKTTEKPTSTTTIITEKPTTTTTEKPTSTTTIVTEKPTTTTTTEKPTSTTTTVTEKSTSTTTIITEKSTTITTTTEKPTSTTTTENPTSTTTTTTEKPKTTKIIEKSTTTTTTNTETPTSTTTTTENPTSTTTTITEKPTTTAITGKSTTIITEKPTALTTKKPTTPAEEITNPVVTSTPHTKPQGEITTTISTEKPSTSSVTTIEKPTTTTEKPTTTTTTTTEKPTTTTITETPTSKTTTDCFRCKWSDWINNDYPDNGGDYETIDKITDPDLNVCSKPLEIECRAKEYKDIPLKNLEQKVTCNPTNGLICHNKDQDTSPICLDYEIRVKCCINICGPSTTVTSSPTTTTERSSTTSVTTTEKPSTSSVTTIEKPTTTTEKPTTTTTTEKPTSTTTIITEKPTTTTTTEKPTSATTTITEKPTSTTTTTTEKPTSTTTIITEKPTTTTTTVTEKPTTTTITEMSTRTSRSTLKSTTLTTTEKSTATSTISERPTTTTKSTTETPVVTTEKIITATGKPTTQPSTTEKPTFETPTATPSTSQSSASGRTTLCFCKYLDQIFSPGSFMYNKTDGEGWCFTAYCSLTCSVEKHATPCHFTTPQATSTTTLSPATTTQSASTVVSTMTGSTLKPFKDCPYLKPPRKHGESWKPNNCTTATCDDGKEITEHVLCESMTMPVCENGHPPVKVYDEAGCCFHYSCRCVCTGWGDPHYTTFDGQYYSFQKNCTYVLVKEIIPKHNFKILIDNENCDASGTVTCTKALIVFYKEYEIILSQERIPKTVNLVHINGKRVFPTYSNKDFIITSTAIRLFLRIPAIDAEVTFKGLAFSVELPFALFHNNTEGQCGTCDNNKKNDCRLPNGQIHPSCSEMGYHWHIPDKNKPYCEELSPPPTPGPTPTPTTCKPDICEILISKVFEKCQEVIAPEPFYEACKFDVCHMPNSTVGCSSLEAYAMLCVEASVCVDWRSITNGQCEYKCPENKVYKPCGPSFVPTCNTRYNEKYAQFQGEKAEQNTAFNQFIEGCFCPEGMTLFSSNSDICVTSCCTGPDGQPKQLGETWQSGCQQCVCDQDTLSVQCKPLTCPTQEPVICTKVGEVLVNRTVDCCERLTCECDNKRCSLPTQKCKLGFELDIHILNDSCCAQSLCVPKGVCVFNDTEYKPGMDFSKNPCETCHCTEIQDPNSKLNTIKCYQKQCFIHCPQGYVYEHQPGQCCGTCKKTKCVLEFPGLTPIIIEPSQSWSPPGDNCTKYDCQRVKDEFIVSKIQTICAEFHPENCIPVSIIQL</sequence>
<keyword evidence="7" id="KW-0325">Glycoprotein</keyword>
<evidence type="ECO:0000259" key="9">
    <source>
        <dbReference type="PROSITE" id="PS50184"/>
    </source>
</evidence>
<feature type="domain" description="VWFC" evidence="9">
    <location>
        <begin position="1102"/>
        <end position="1170"/>
    </location>
</feature>
<dbReference type="InterPro" id="IPR014853">
    <property type="entry name" value="VWF/SSPO/ZAN-like_Cys-rich_dom"/>
</dbReference>
<evidence type="ECO:0000256" key="1">
    <source>
        <dbReference type="ARBA" id="ARBA00004613"/>
    </source>
</evidence>
<protein>
    <submittedName>
        <fullName evidence="11">Intestinal mucin-like protein</fullName>
    </submittedName>
</protein>
<dbReference type="InterPro" id="IPR036084">
    <property type="entry name" value="Ser_inhib-like_sf"/>
</dbReference>
<feature type="compositionally biased region" description="Polar residues" evidence="8">
    <location>
        <begin position="237"/>
        <end position="265"/>
    </location>
</feature>
<evidence type="ECO:0000256" key="3">
    <source>
        <dbReference type="ARBA" id="ARBA00022729"/>
    </source>
</evidence>
<dbReference type="InterPro" id="IPR025155">
    <property type="entry name" value="WxxW_domain"/>
</dbReference>
<dbReference type="InterPro" id="IPR001007">
    <property type="entry name" value="VWF_dom"/>
</dbReference>
<dbReference type="PROSITE" id="PS50184">
    <property type="entry name" value="VWFC_2"/>
    <property type="match status" value="2"/>
</dbReference>
<feature type="region of interest" description="Disordered" evidence="8">
    <location>
        <begin position="37"/>
        <end position="198"/>
    </location>
</feature>
<name>A0A3B4V9F6_SERDU</name>
<dbReference type="Pfam" id="PF00094">
    <property type="entry name" value="VWD"/>
    <property type="match status" value="1"/>
</dbReference>
<dbReference type="PROSITE" id="PS01208">
    <property type="entry name" value="VWFC_1"/>
    <property type="match status" value="2"/>
</dbReference>
<dbReference type="Ensembl" id="ENSSDUT00000027752.1">
    <property type="protein sequence ID" value="ENSSDUP00000027269.1"/>
    <property type="gene ID" value="ENSSDUG00000019744.1"/>
</dbReference>
<organism evidence="11 12">
    <name type="scientific">Seriola dumerili</name>
    <name type="common">Greater amberjack</name>
    <name type="synonym">Caranx dumerili</name>
    <dbReference type="NCBI Taxonomy" id="41447"/>
    <lineage>
        <taxon>Eukaryota</taxon>
        <taxon>Metazoa</taxon>
        <taxon>Chordata</taxon>
        <taxon>Craniata</taxon>
        <taxon>Vertebrata</taxon>
        <taxon>Euteleostomi</taxon>
        <taxon>Actinopterygii</taxon>
        <taxon>Neopterygii</taxon>
        <taxon>Teleostei</taxon>
        <taxon>Neoteleostei</taxon>
        <taxon>Acanthomorphata</taxon>
        <taxon>Carangaria</taxon>
        <taxon>Carangiformes</taxon>
        <taxon>Carangidae</taxon>
        <taxon>Seriola</taxon>
    </lineage>
</organism>
<evidence type="ECO:0000256" key="7">
    <source>
        <dbReference type="ARBA" id="ARBA00023180"/>
    </source>
</evidence>
<proteinExistence type="predicted"/>
<dbReference type="Proteomes" id="UP000261420">
    <property type="component" value="Unplaced"/>
</dbReference>
<dbReference type="InterPro" id="IPR050780">
    <property type="entry name" value="Mucin_vWF_Thrombospondin_sf"/>
</dbReference>
<evidence type="ECO:0000313" key="12">
    <source>
        <dbReference type="Proteomes" id="UP000261420"/>
    </source>
</evidence>
<feature type="compositionally biased region" description="Polar residues" evidence="8">
    <location>
        <begin position="580"/>
        <end position="591"/>
    </location>
</feature>
<dbReference type="GeneTree" id="ENSGT00940000156076"/>
<feature type="compositionally biased region" description="Low complexity" evidence="8">
    <location>
        <begin position="69"/>
        <end position="158"/>
    </location>
</feature>
<evidence type="ECO:0000256" key="4">
    <source>
        <dbReference type="ARBA" id="ARBA00022737"/>
    </source>
</evidence>
<evidence type="ECO:0000256" key="6">
    <source>
        <dbReference type="ARBA" id="ARBA00023157"/>
    </source>
</evidence>
<dbReference type="PROSITE" id="PS51233">
    <property type="entry name" value="VWFD"/>
    <property type="match status" value="1"/>
</dbReference>
<keyword evidence="6" id="KW-1015">Disulfide bond</keyword>
<dbReference type="GO" id="GO:0005576">
    <property type="term" value="C:extracellular region"/>
    <property type="evidence" value="ECO:0007669"/>
    <property type="project" value="UniProtKB-SubCell"/>
</dbReference>
<reference evidence="11" key="2">
    <citation type="submission" date="2025-09" db="UniProtKB">
        <authorList>
            <consortium name="Ensembl"/>
        </authorList>
    </citation>
    <scope>IDENTIFICATION</scope>
</reference>
<dbReference type="Pfam" id="PF08742">
    <property type="entry name" value="C8"/>
    <property type="match status" value="1"/>
</dbReference>
<feature type="compositionally biased region" description="Low complexity" evidence="8">
    <location>
        <begin position="37"/>
        <end position="61"/>
    </location>
</feature>
<dbReference type="PANTHER" id="PTHR11339">
    <property type="entry name" value="EXTRACELLULAR MATRIX GLYCOPROTEIN RELATED"/>
    <property type="match status" value="1"/>
</dbReference>
<dbReference type="SMART" id="SM00832">
    <property type="entry name" value="C8"/>
    <property type="match status" value="1"/>
</dbReference>
<feature type="domain" description="VWFC" evidence="9">
    <location>
        <begin position="1208"/>
        <end position="1275"/>
    </location>
</feature>
<evidence type="ECO:0000259" key="10">
    <source>
        <dbReference type="PROSITE" id="PS51233"/>
    </source>
</evidence>
<dbReference type="PANTHER" id="PTHR11339:SF384">
    <property type="entry name" value="MUCIN-2"/>
    <property type="match status" value="1"/>
</dbReference>
<feature type="compositionally biased region" description="Low complexity" evidence="8">
    <location>
        <begin position="223"/>
        <end position="235"/>
    </location>
</feature>
<dbReference type="InterPro" id="IPR001846">
    <property type="entry name" value="VWF_type-D"/>
</dbReference>
<dbReference type="STRING" id="41447.ENSSDUP00000027269"/>
<feature type="compositionally biased region" description="Basic and acidic residues" evidence="8">
    <location>
        <begin position="159"/>
        <end position="168"/>
    </location>
</feature>
<dbReference type="Pfam" id="PF13330">
    <property type="entry name" value="Mucin2_WxxW"/>
    <property type="match status" value="1"/>
</dbReference>
<feature type="domain" description="VWFD" evidence="10">
    <location>
        <begin position="764"/>
        <end position="946"/>
    </location>
</feature>